<name>A0ABT5ZLX4_9ACTN</name>
<comment type="caution">
    <text evidence="1">The sequence shown here is derived from an EMBL/GenBank/DDBJ whole genome shotgun (WGS) entry which is preliminary data.</text>
</comment>
<dbReference type="Gene3D" id="1.10.530.10">
    <property type="match status" value="1"/>
</dbReference>
<dbReference type="Proteomes" id="UP001216579">
    <property type="component" value="Unassembled WGS sequence"/>
</dbReference>
<proteinExistence type="predicted"/>
<protein>
    <submittedName>
        <fullName evidence="1">Uncharacterized protein</fullName>
    </submittedName>
</protein>
<sequence>MRTDAGIPPRYRQLIVQAGTMCDGPQVTPALVAAILKAESGFDPALSDPARDEYGIARWTPRVLRYYLPPNGQGAVPKPPLTPEESIPALGRMLCAIAPELEGVPGDPALNLAAAYRTATWVVQQQGPALKRIQPYVDSVHTDLLRYRPAANPA</sequence>
<dbReference type="EMBL" id="JARJBC010000008">
    <property type="protein sequence ID" value="MDF3290604.1"/>
    <property type="molecule type" value="Genomic_DNA"/>
</dbReference>
<reference evidence="1 2" key="1">
    <citation type="submission" date="2023-03" db="EMBL/GenBank/DDBJ databases">
        <title>Draft genome sequence of Streptomyces sp. RB6PN23 isolated from peat swamp forest in Thailand.</title>
        <authorList>
            <person name="Klaysubun C."/>
            <person name="Duangmal K."/>
        </authorList>
    </citation>
    <scope>NUCLEOTIDE SEQUENCE [LARGE SCALE GENOMIC DNA]</scope>
    <source>
        <strain evidence="1 2">RB6PN23</strain>
    </source>
</reference>
<accession>A0ABT5ZLX4</accession>
<evidence type="ECO:0000313" key="2">
    <source>
        <dbReference type="Proteomes" id="UP001216579"/>
    </source>
</evidence>
<dbReference type="SUPFAM" id="SSF53955">
    <property type="entry name" value="Lysozyme-like"/>
    <property type="match status" value="1"/>
</dbReference>
<gene>
    <name evidence="1" type="ORF">P3G67_15375</name>
</gene>
<dbReference type="InterPro" id="IPR023346">
    <property type="entry name" value="Lysozyme-like_dom_sf"/>
</dbReference>
<dbReference type="RefSeq" id="WP_276094108.1">
    <property type="nucleotide sequence ID" value="NZ_JARJBC010000008.1"/>
</dbReference>
<keyword evidence="2" id="KW-1185">Reference proteome</keyword>
<evidence type="ECO:0000313" key="1">
    <source>
        <dbReference type="EMBL" id="MDF3290604.1"/>
    </source>
</evidence>
<organism evidence="1 2">
    <name type="scientific">Streptomyces silvisoli</name>
    <dbReference type="NCBI Taxonomy" id="3034235"/>
    <lineage>
        <taxon>Bacteria</taxon>
        <taxon>Bacillati</taxon>
        <taxon>Actinomycetota</taxon>
        <taxon>Actinomycetes</taxon>
        <taxon>Kitasatosporales</taxon>
        <taxon>Streptomycetaceae</taxon>
        <taxon>Streptomyces</taxon>
    </lineage>
</organism>